<dbReference type="SMART" id="SM00388">
    <property type="entry name" value="HisKA"/>
    <property type="match status" value="1"/>
</dbReference>
<dbReference type="PANTHER" id="PTHR45339:SF1">
    <property type="entry name" value="HYBRID SIGNAL TRANSDUCTION HISTIDINE KINASE J"/>
    <property type="match status" value="1"/>
</dbReference>
<dbReference type="CDD" id="cd16922">
    <property type="entry name" value="HATPase_EvgS-ArcB-TorS-like"/>
    <property type="match status" value="1"/>
</dbReference>
<feature type="domain" description="HD-GYP" evidence="24">
    <location>
        <begin position="996"/>
        <end position="1191"/>
    </location>
</feature>
<keyword evidence="9" id="KW-0547">Nucleotide-binding</keyword>
<feature type="modified residue" description="4-aspartylphosphate" evidence="18">
    <location>
        <position position="909"/>
    </location>
</feature>
<dbReference type="RefSeq" id="WP_051684490.1">
    <property type="nucleotide sequence ID" value="NZ_FOZC01000001.1"/>
</dbReference>
<dbReference type="InterPro" id="IPR001789">
    <property type="entry name" value="Sig_transdc_resp-reg_receiver"/>
</dbReference>
<dbReference type="PROSITE" id="PS50894">
    <property type="entry name" value="HPT"/>
    <property type="match status" value="1"/>
</dbReference>
<evidence type="ECO:0000259" key="21">
    <source>
        <dbReference type="PROSITE" id="PS50109"/>
    </source>
</evidence>
<feature type="domain" description="HPt" evidence="23">
    <location>
        <begin position="1258"/>
        <end position="1355"/>
    </location>
</feature>
<feature type="domain" description="Histidine kinase" evidence="21">
    <location>
        <begin position="453"/>
        <end position="675"/>
    </location>
</feature>
<dbReference type="Gene3D" id="3.30.565.10">
    <property type="entry name" value="Histidine kinase-like ATPase, C-terminal domain"/>
    <property type="match status" value="1"/>
</dbReference>
<dbReference type="SUPFAM" id="SSF47384">
    <property type="entry name" value="Homodimeric domain of signal transducing histidine kinase"/>
    <property type="match status" value="1"/>
</dbReference>
<accession>A0A1I6IBG8</accession>
<dbReference type="InterPro" id="IPR003661">
    <property type="entry name" value="HisK_dim/P_dom"/>
</dbReference>
<dbReference type="GO" id="GO:0005886">
    <property type="term" value="C:plasma membrane"/>
    <property type="evidence" value="ECO:0007669"/>
    <property type="project" value="UniProtKB-SubCell"/>
</dbReference>
<keyword evidence="12 20" id="KW-1133">Transmembrane helix</keyword>
<proteinExistence type="inferred from homology"/>
<keyword evidence="10" id="KW-0808">Transferase</keyword>
<evidence type="ECO:0000256" key="16">
    <source>
        <dbReference type="ARBA" id="ARBA00074306"/>
    </source>
</evidence>
<evidence type="ECO:0000256" key="19">
    <source>
        <dbReference type="SAM" id="MobiDB-lite"/>
    </source>
</evidence>
<dbReference type="InterPro" id="IPR004358">
    <property type="entry name" value="Sig_transdc_His_kin-like_C"/>
</dbReference>
<dbReference type="PRINTS" id="PR00344">
    <property type="entry name" value="BCTRLSENSOR"/>
</dbReference>
<dbReference type="InterPro" id="IPR036890">
    <property type="entry name" value="HATPase_C_sf"/>
</dbReference>
<dbReference type="Pfam" id="PF00072">
    <property type="entry name" value="Response_reg"/>
    <property type="match status" value="2"/>
</dbReference>
<dbReference type="CDD" id="cd00082">
    <property type="entry name" value="HisKA"/>
    <property type="match status" value="1"/>
</dbReference>
<evidence type="ECO:0000256" key="5">
    <source>
        <dbReference type="ARBA" id="ARBA00018672"/>
    </source>
</evidence>
<feature type="transmembrane region" description="Helical" evidence="20">
    <location>
        <begin position="159"/>
        <end position="183"/>
    </location>
</feature>
<evidence type="ECO:0000259" key="24">
    <source>
        <dbReference type="PROSITE" id="PS51832"/>
    </source>
</evidence>
<dbReference type="PROSITE" id="PS51832">
    <property type="entry name" value="HD_GYP"/>
    <property type="match status" value="1"/>
</dbReference>
<dbReference type="Gene3D" id="1.10.3210.10">
    <property type="entry name" value="Hypothetical protein af1432"/>
    <property type="match status" value="1"/>
</dbReference>
<comment type="function">
    <text evidence="15">May play the central regulatory role in sporulation. It may be an element of the effector pathway responsible for the activation of sporulation genes in response to nutritional stress. Spo0A may act in concert with spo0H (a sigma factor) to control the expression of some genes that are critical to the sporulation process.</text>
</comment>
<gene>
    <name evidence="25" type="ORF">SAMN02910262_00165</name>
</gene>
<dbReference type="GO" id="GO:0005524">
    <property type="term" value="F:ATP binding"/>
    <property type="evidence" value="ECO:0007669"/>
    <property type="project" value="UniProtKB-KW"/>
</dbReference>
<dbReference type="PROSITE" id="PS50109">
    <property type="entry name" value="HIS_KIN"/>
    <property type="match status" value="1"/>
</dbReference>
<keyword evidence="13" id="KW-0902">Two-component regulatory system</keyword>
<feature type="transmembrane region" description="Helical" evidence="20">
    <location>
        <begin position="50"/>
        <end position="70"/>
    </location>
</feature>
<dbReference type="InterPro" id="IPR005467">
    <property type="entry name" value="His_kinase_dom"/>
</dbReference>
<dbReference type="SUPFAM" id="SSF55874">
    <property type="entry name" value="ATPase domain of HSP90 chaperone/DNA topoisomerase II/histidine kinase"/>
    <property type="match status" value="1"/>
</dbReference>
<evidence type="ECO:0000256" key="4">
    <source>
        <dbReference type="ARBA" id="ARBA00012438"/>
    </source>
</evidence>
<evidence type="ECO:0000256" key="10">
    <source>
        <dbReference type="ARBA" id="ARBA00022777"/>
    </source>
</evidence>
<keyword evidence="10" id="KW-0418">Kinase</keyword>
<dbReference type="Gene3D" id="1.10.287.130">
    <property type="match status" value="1"/>
</dbReference>
<reference evidence="25 26" key="1">
    <citation type="submission" date="2016-10" db="EMBL/GenBank/DDBJ databases">
        <authorList>
            <person name="de Groot N.N."/>
        </authorList>
    </citation>
    <scope>NUCLEOTIDE SEQUENCE [LARGE SCALE GENOMIC DNA]</scope>
    <source>
        <strain evidence="25 26">F</strain>
    </source>
</reference>
<evidence type="ECO:0000256" key="8">
    <source>
        <dbReference type="ARBA" id="ARBA00022692"/>
    </source>
</evidence>
<dbReference type="SMART" id="SM00448">
    <property type="entry name" value="REC"/>
    <property type="match status" value="2"/>
</dbReference>
<evidence type="ECO:0000256" key="2">
    <source>
        <dbReference type="ARBA" id="ARBA00004651"/>
    </source>
</evidence>
<evidence type="ECO:0000313" key="25">
    <source>
        <dbReference type="EMBL" id="SFR64026.1"/>
    </source>
</evidence>
<dbReference type="Gene3D" id="3.40.50.2300">
    <property type="match status" value="2"/>
</dbReference>
<dbReference type="EC" id="2.7.13.3" evidence="4"/>
<feature type="domain" description="Response regulatory" evidence="22">
    <location>
        <begin position="861"/>
        <end position="976"/>
    </location>
</feature>
<dbReference type="CDD" id="cd17546">
    <property type="entry name" value="REC_hyHK_CKI1_RcsC-like"/>
    <property type="match status" value="1"/>
</dbReference>
<dbReference type="SUPFAM" id="SSF109604">
    <property type="entry name" value="HD-domain/PDEase-like"/>
    <property type="match status" value="1"/>
</dbReference>
<evidence type="ECO:0000256" key="20">
    <source>
        <dbReference type="SAM" id="Phobius"/>
    </source>
</evidence>
<evidence type="ECO:0000256" key="18">
    <source>
        <dbReference type="PROSITE-ProRule" id="PRU00169"/>
    </source>
</evidence>
<dbReference type="InterPro" id="IPR037522">
    <property type="entry name" value="HD_GYP_dom"/>
</dbReference>
<feature type="compositionally biased region" description="Acidic residues" evidence="19">
    <location>
        <begin position="1221"/>
        <end position="1233"/>
    </location>
</feature>
<dbReference type="InterPro" id="IPR011006">
    <property type="entry name" value="CheY-like_superfamily"/>
</dbReference>
<keyword evidence="14 20" id="KW-0472">Membrane</keyword>
<feature type="transmembrane region" description="Helical" evidence="20">
    <location>
        <begin position="82"/>
        <end position="100"/>
    </location>
</feature>
<feature type="modified residue" description="Phosphohistidine" evidence="17">
    <location>
        <position position="1297"/>
    </location>
</feature>
<dbReference type="InterPro" id="IPR003594">
    <property type="entry name" value="HATPase_dom"/>
</dbReference>
<feature type="transmembrane region" description="Helical" evidence="20">
    <location>
        <begin position="396"/>
        <end position="416"/>
    </location>
</feature>
<keyword evidence="7 18" id="KW-0597">Phosphoprotein</keyword>
<evidence type="ECO:0000256" key="13">
    <source>
        <dbReference type="ARBA" id="ARBA00023012"/>
    </source>
</evidence>
<feature type="modified residue" description="4-aspartylphosphate" evidence="18">
    <location>
        <position position="757"/>
    </location>
</feature>
<evidence type="ECO:0000313" key="26">
    <source>
        <dbReference type="Proteomes" id="UP000214760"/>
    </source>
</evidence>
<comment type="similarity">
    <text evidence="3">In the N-terminal section; belongs to the phytochrome family.</text>
</comment>
<dbReference type="SUPFAM" id="SSF52172">
    <property type="entry name" value="CheY-like"/>
    <property type="match status" value="2"/>
</dbReference>
<evidence type="ECO:0000256" key="11">
    <source>
        <dbReference type="ARBA" id="ARBA00022840"/>
    </source>
</evidence>
<evidence type="ECO:0000256" key="9">
    <source>
        <dbReference type="ARBA" id="ARBA00022741"/>
    </source>
</evidence>
<keyword evidence="8 20" id="KW-0812">Transmembrane</keyword>
<dbReference type="Pfam" id="PF13487">
    <property type="entry name" value="HD_5"/>
    <property type="match status" value="1"/>
</dbReference>
<feature type="region of interest" description="Disordered" evidence="19">
    <location>
        <begin position="1215"/>
        <end position="1235"/>
    </location>
</feature>
<feature type="transmembrane region" description="Helical" evidence="20">
    <location>
        <begin position="21"/>
        <end position="38"/>
    </location>
</feature>
<evidence type="ECO:0000256" key="12">
    <source>
        <dbReference type="ARBA" id="ARBA00022989"/>
    </source>
</evidence>
<comment type="catalytic activity">
    <reaction evidence="1">
        <text>ATP + protein L-histidine = ADP + protein N-phospho-L-histidine.</text>
        <dbReference type="EC" id="2.7.13.3"/>
    </reaction>
</comment>
<dbReference type="SMART" id="SM00387">
    <property type="entry name" value="HATPase_c"/>
    <property type="match status" value="1"/>
</dbReference>
<evidence type="ECO:0000259" key="22">
    <source>
        <dbReference type="PROSITE" id="PS50110"/>
    </source>
</evidence>
<dbReference type="Gene3D" id="1.20.120.160">
    <property type="entry name" value="HPT domain"/>
    <property type="match status" value="1"/>
</dbReference>
<dbReference type="PANTHER" id="PTHR45339">
    <property type="entry name" value="HYBRID SIGNAL TRANSDUCTION HISTIDINE KINASE J"/>
    <property type="match status" value="1"/>
</dbReference>
<dbReference type="InterPro" id="IPR036097">
    <property type="entry name" value="HisK_dim/P_sf"/>
</dbReference>
<dbReference type="PROSITE" id="PS50110">
    <property type="entry name" value="RESPONSE_REGULATORY"/>
    <property type="match status" value="2"/>
</dbReference>
<feature type="transmembrane region" description="Helical" evidence="20">
    <location>
        <begin position="112"/>
        <end position="133"/>
    </location>
</feature>
<dbReference type="InterPro" id="IPR008207">
    <property type="entry name" value="Sig_transdc_His_kin_Hpt_dom"/>
</dbReference>
<evidence type="ECO:0000259" key="23">
    <source>
        <dbReference type="PROSITE" id="PS50894"/>
    </source>
</evidence>
<evidence type="ECO:0000256" key="7">
    <source>
        <dbReference type="ARBA" id="ARBA00022553"/>
    </source>
</evidence>
<organism evidence="25 26">
    <name type="scientific">[Clostridium] aminophilum</name>
    <dbReference type="NCBI Taxonomy" id="1526"/>
    <lineage>
        <taxon>Bacteria</taxon>
        <taxon>Bacillati</taxon>
        <taxon>Bacillota</taxon>
        <taxon>Clostridia</taxon>
        <taxon>Lachnospirales</taxon>
        <taxon>Lachnospiraceae</taxon>
    </lineage>
</organism>
<comment type="subcellular location">
    <subcellularLocation>
        <location evidence="2">Cell membrane</location>
        <topology evidence="2">Multi-pass membrane protein</topology>
    </subcellularLocation>
</comment>
<name>A0A1I6IBG8_9FIRM</name>
<dbReference type="InterPro" id="IPR003607">
    <property type="entry name" value="HD/PDEase_dom"/>
</dbReference>
<dbReference type="CDD" id="cd00077">
    <property type="entry name" value="HDc"/>
    <property type="match status" value="1"/>
</dbReference>
<keyword evidence="11" id="KW-0067">ATP-binding</keyword>
<dbReference type="Pfam" id="PF00512">
    <property type="entry name" value="HisKA"/>
    <property type="match status" value="1"/>
</dbReference>
<sequence length="1437" mass="161365">MLYRHGITGKIHFDRDMLAREFIVLCGVTLNIVLSFAAQKMGLPLYLDSIGTILTAWECGMLAAIATALISSMISIPFSSMSIYFMIVNMLIAISASRMFDKGVVRRKNWFLIFWGTITLIGSVAGGCVGWILNKEIAIAFQSVPMVDSVLSGIHSNKIIGFFLVNILINIADKLIATVAVWATVRKHPIRFYHFSMVRGRSDQSENFDMNRQYRRVLISVAVEAIGLVAACAWISVSLYTQNARRERIMVARGAAQQVVNSVDPRLVDVYLERGTSAQSYEEVRNILQGIRDNTPDLQYVYVYRIEEDGCHVVFDTSEPGDDTNQPGDVIPFDPSFLPHVSTLLAGGHVEPIESNDSYGWLLTVYQPIWDSDGNCVAYAGVDVSMQNLRDYVRDFLLRVVLIASGFLIFSLVIGIRTSDSYQRVIRRQYEQIKEAKEEADYANTAKSHFLANMSHEIRTPINAVLGMNEMILRESEDDAVLEYAENVKMASNTLLSIINDILDFSKIEAGKMVITPADYDLSSVLNDLVNMIRTRADSKGLVLHLAFDEKTPKMLYGDEVRIKQVITNLLTNAVKYTEEGSVTFGVGYEKTEDPEEIVLIVSVTDTGIGIKKEDVEKLFSEFVRIEEKRNRNIEGTGLGMNITKSLLEMMGSALQVETEYGKGSTFSFRLKQKVVRWDELGDYEKAYREAIASREKYKEQFRAPDALVLVVDDTPMNLMVFKNLLKRTGIRIDTATGGDEALALTREKTYDLIFLDHMMPDKDGIETLQELRAEEENPNAHTVTICLTANAISGARENYIAAGFDDYLTKPIKAQNLEAMIMRYLPEEKIQTAEPEKPFRDNPAEAEKKGEFSRKPEATVVLVVDDDPMIGKLAANLLGNEYRVESCLRGDEAEERALALQPDLILLDINLGSVTGFDVMKILRKNPVTSEIPTVILTGDSDENAEIRGFREGAADFVRKPFIPEVLRQRIRRIVELDHLQRNLQQEVRHQTDRAERLTREIMLALSKAVDAKDHYTNGHSERVAAYSAEIARRMGKSPSEQEHIYEMGLLHDIGKIGISEGIINKNSRLTDEEFQTIKQHPAIGSDILRLITEMPGLADGARSHHEKYDGTGYPDRLKGEEIPEVARIICIADCYDAMTSTRTYSTPKPQEKVRAEIERCAGTQFDPEIAKVMLDMIDEDKDYVMKENTADIHIWKGNDRLWRSVEEDQKRAERSLDDYMTETAEETEETPEAGVPEWLRDIGEIDVDTGLQYCGDEATYLETLKIYAANAAASAGEIENFWTSGDLANTTVKVHAIKSLSRTIGATEIGALAEKLEYAGKAGDRETMGAELGGLLDRIRSVCRSLSPLCESEDEETEDESLPMISDEELQEAYEELNGCAASMDVQSAEYVFDFLAGYRLPENERERMKKIKEAIGSFEWDEVTELLKRGGENG</sequence>
<evidence type="ECO:0000256" key="3">
    <source>
        <dbReference type="ARBA" id="ARBA00006402"/>
    </source>
</evidence>
<dbReference type="GO" id="GO:0000155">
    <property type="term" value="F:phosphorelay sensor kinase activity"/>
    <property type="evidence" value="ECO:0007669"/>
    <property type="project" value="InterPro"/>
</dbReference>
<evidence type="ECO:0000256" key="6">
    <source>
        <dbReference type="ARBA" id="ARBA00022475"/>
    </source>
</evidence>
<dbReference type="FunFam" id="3.30.565.10:FF:000010">
    <property type="entry name" value="Sensor histidine kinase RcsC"/>
    <property type="match status" value="1"/>
</dbReference>
<protein>
    <recommendedName>
        <fullName evidence="16">Circadian input-output histidine kinase CikA</fullName>
        <ecNumber evidence="4">2.7.13.3</ecNumber>
    </recommendedName>
    <alternativeName>
        <fullName evidence="5">Stage 0 sporulation protein A homolog</fullName>
    </alternativeName>
</protein>
<dbReference type="SUPFAM" id="SSF47226">
    <property type="entry name" value="Histidine-containing phosphotransfer domain, HPT domain"/>
    <property type="match status" value="1"/>
</dbReference>
<dbReference type="SMART" id="SM00471">
    <property type="entry name" value="HDc"/>
    <property type="match status" value="1"/>
</dbReference>
<dbReference type="Proteomes" id="UP000214760">
    <property type="component" value="Unassembled WGS sequence"/>
</dbReference>
<dbReference type="InterPro" id="IPR036641">
    <property type="entry name" value="HPT_dom_sf"/>
</dbReference>
<dbReference type="Pfam" id="PF02518">
    <property type="entry name" value="HATPase_c"/>
    <property type="match status" value="1"/>
</dbReference>
<dbReference type="EMBL" id="FOZC01000001">
    <property type="protein sequence ID" value="SFR64026.1"/>
    <property type="molecule type" value="Genomic_DNA"/>
</dbReference>
<evidence type="ECO:0000256" key="17">
    <source>
        <dbReference type="PROSITE-ProRule" id="PRU00110"/>
    </source>
</evidence>
<keyword evidence="6" id="KW-1003">Cell membrane</keyword>
<feature type="transmembrane region" description="Helical" evidence="20">
    <location>
        <begin position="217"/>
        <end position="240"/>
    </location>
</feature>
<evidence type="ECO:0000256" key="15">
    <source>
        <dbReference type="ARBA" id="ARBA00024867"/>
    </source>
</evidence>
<evidence type="ECO:0000256" key="14">
    <source>
        <dbReference type="ARBA" id="ARBA00023136"/>
    </source>
</evidence>
<feature type="domain" description="Response regulatory" evidence="22">
    <location>
        <begin position="708"/>
        <end position="826"/>
    </location>
</feature>
<evidence type="ECO:0000256" key="1">
    <source>
        <dbReference type="ARBA" id="ARBA00000085"/>
    </source>
</evidence>